<comment type="similarity">
    <text evidence="1">Belongs to the glycosyl hydrolase 3 family.</text>
</comment>
<sequence length="816" mass="86871">MKGTTMYHNLLAELTLEEKVSLLTGQDFWSTRPIEKIGLKSIVFSDGPSGVRGQAWDERDPSVNLPSATALSASWDVDVARRYGQVLADEAQRKGVDVVLGPTINMHRTPLGGRHFEAFSEDPFLTAELAAAYVDGIQELGIGATPKHYLCNDFETDRYTVDVRVDERALREVYLLAFEKAVRESRAWLVMSSYNQINGATASENDLLESPLNDEWGFDGVLIGDWTGVRSVESARYSQDLAMPGPDGPWGEALVKAVEAGDIPLAAIDRKVLRLLHLAARCGALESVPAETPKASAGLDAEAFARAAASAGAVLLENQDLLPVEPTATKKIVVVGHSARFPRTQGGGSASVEPKRVVTPLEGVQAAFPGAEIEYLPGVLVENGLNPLPVSQLRNPVASEPGVHVAFLNDGNEIHLEERRASKLVWFGGDAPIERTTTLELLTSWTPDTSGEVRFGIATVGRVELYADRNLVLDTVIKPVGTDLGAALLAPPAHAVNLAVTEGQAVALRLVHTPPRKDAGLQNALGITFGLLPPEIDDDALIESAVAAARGADLVVVVVGSNKELEAEGAERDTLALPGRQDDLVAALAAANPRTVAVVNTGAPVLLPWAEQVGAVLQVWFGGQELGNAIGDLITGAAEPGGRLPTTWPANEQDVPIFRIEPVDGAVEYTEGIHVGYRNWLRQGVQPAYPFGHGLGYTTWQLDSLEAPREVQAAEDGTFTVSVRVANTGARAGKQVVQLYAARPGSSVERPVTWLVGFRAIELEPGTSAVVEIAVPTRSLAHYDGGWQFEPGAFRLVASTSLSAAGVSGSIALTEF</sequence>
<keyword evidence="5" id="KW-1185">Reference proteome</keyword>
<dbReference type="GO" id="GO:0004553">
    <property type="term" value="F:hydrolase activity, hydrolyzing O-glycosyl compounds"/>
    <property type="evidence" value="ECO:0007669"/>
    <property type="project" value="InterPro"/>
</dbReference>
<keyword evidence="2 4" id="KW-0378">Hydrolase</keyword>
<evidence type="ECO:0000313" key="4">
    <source>
        <dbReference type="EMBL" id="MCD5315636.1"/>
    </source>
</evidence>
<dbReference type="InterPro" id="IPR001764">
    <property type="entry name" value="Glyco_hydro_3_N"/>
</dbReference>
<dbReference type="SUPFAM" id="SSF51445">
    <property type="entry name" value="(Trans)glycosidases"/>
    <property type="match status" value="1"/>
</dbReference>
<dbReference type="InterPro" id="IPR017853">
    <property type="entry name" value="GH"/>
</dbReference>
<dbReference type="InterPro" id="IPR013783">
    <property type="entry name" value="Ig-like_fold"/>
</dbReference>
<dbReference type="PRINTS" id="PR00133">
    <property type="entry name" value="GLHYDRLASE3"/>
</dbReference>
<proteinExistence type="inferred from homology"/>
<protein>
    <submittedName>
        <fullName evidence="4">Glycoside hydrolase family 3 C-terminal domain-containing protein</fullName>
    </submittedName>
</protein>
<feature type="domain" description="Fibronectin type III-like" evidence="3">
    <location>
        <begin position="735"/>
        <end position="802"/>
    </location>
</feature>
<reference evidence="4" key="1">
    <citation type="submission" date="2021-11" db="EMBL/GenBank/DDBJ databases">
        <title>Streptomyces corallinus and Kineosporia corallina sp. nov., two new coral-derived marine actinobacteria.</title>
        <authorList>
            <person name="Buangrab K."/>
            <person name="Sutthacheep M."/>
            <person name="Yeemin T."/>
            <person name="Harunari E."/>
            <person name="Igarashi Y."/>
            <person name="Sripreechasak P."/>
            <person name="Kanchanasin P."/>
            <person name="Tanasupawat S."/>
            <person name="Phongsopitanun W."/>
        </authorList>
    </citation>
    <scope>NUCLEOTIDE SEQUENCE</scope>
    <source>
        <strain evidence="4">JCM 31032</strain>
    </source>
</reference>
<dbReference type="GO" id="GO:0005975">
    <property type="term" value="P:carbohydrate metabolic process"/>
    <property type="evidence" value="ECO:0007669"/>
    <property type="project" value="InterPro"/>
</dbReference>
<dbReference type="Gene3D" id="3.20.20.300">
    <property type="entry name" value="Glycoside hydrolase, family 3, N-terminal domain"/>
    <property type="match status" value="1"/>
</dbReference>
<evidence type="ECO:0000256" key="1">
    <source>
        <dbReference type="ARBA" id="ARBA00005336"/>
    </source>
</evidence>
<dbReference type="Gene3D" id="2.60.40.10">
    <property type="entry name" value="Immunoglobulins"/>
    <property type="match status" value="1"/>
</dbReference>
<evidence type="ECO:0000256" key="2">
    <source>
        <dbReference type="ARBA" id="ARBA00022801"/>
    </source>
</evidence>
<dbReference type="InterPro" id="IPR026891">
    <property type="entry name" value="Fn3-like"/>
</dbReference>
<dbReference type="Pfam" id="PF14310">
    <property type="entry name" value="Fn3-like"/>
    <property type="match status" value="1"/>
</dbReference>
<dbReference type="InterPro" id="IPR036881">
    <property type="entry name" value="Glyco_hydro_3_C_sf"/>
</dbReference>
<accession>A0A9X1NM41</accession>
<dbReference type="Pfam" id="PF00933">
    <property type="entry name" value="Glyco_hydro_3"/>
    <property type="match status" value="1"/>
</dbReference>
<dbReference type="RefSeq" id="WP_231448453.1">
    <property type="nucleotide sequence ID" value="NZ_JAJOMB010000023.1"/>
</dbReference>
<name>A0A9X1NM41_9ACTN</name>
<dbReference type="Gene3D" id="2.60.120.260">
    <property type="entry name" value="Galactose-binding domain-like"/>
    <property type="match status" value="1"/>
</dbReference>
<evidence type="ECO:0000313" key="5">
    <source>
        <dbReference type="Proteomes" id="UP001138997"/>
    </source>
</evidence>
<dbReference type="InterPro" id="IPR002772">
    <property type="entry name" value="Glyco_hydro_3_C"/>
</dbReference>
<evidence type="ECO:0000259" key="3">
    <source>
        <dbReference type="SMART" id="SM01217"/>
    </source>
</evidence>
<dbReference type="InterPro" id="IPR050288">
    <property type="entry name" value="Cellulose_deg_GH3"/>
</dbReference>
<comment type="caution">
    <text evidence="4">The sequence shown here is derived from an EMBL/GenBank/DDBJ whole genome shotgun (WGS) entry which is preliminary data.</text>
</comment>
<gene>
    <name evidence="4" type="ORF">LR394_32540</name>
</gene>
<dbReference type="EMBL" id="JAJOMB010000023">
    <property type="protein sequence ID" value="MCD5315636.1"/>
    <property type="molecule type" value="Genomic_DNA"/>
</dbReference>
<dbReference type="Gene3D" id="3.40.50.1700">
    <property type="entry name" value="Glycoside hydrolase family 3 C-terminal domain"/>
    <property type="match status" value="1"/>
</dbReference>
<organism evidence="4 5">
    <name type="scientific">Kineosporia babensis</name>
    <dbReference type="NCBI Taxonomy" id="499548"/>
    <lineage>
        <taxon>Bacteria</taxon>
        <taxon>Bacillati</taxon>
        <taxon>Actinomycetota</taxon>
        <taxon>Actinomycetes</taxon>
        <taxon>Kineosporiales</taxon>
        <taxon>Kineosporiaceae</taxon>
        <taxon>Kineosporia</taxon>
    </lineage>
</organism>
<dbReference type="Proteomes" id="UP001138997">
    <property type="component" value="Unassembled WGS sequence"/>
</dbReference>
<dbReference type="PANTHER" id="PTHR42715:SF10">
    <property type="entry name" value="BETA-GLUCOSIDASE"/>
    <property type="match status" value="1"/>
</dbReference>
<dbReference type="PANTHER" id="PTHR42715">
    <property type="entry name" value="BETA-GLUCOSIDASE"/>
    <property type="match status" value="1"/>
</dbReference>
<dbReference type="Pfam" id="PF01915">
    <property type="entry name" value="Glyco_hydro_3_C"/>
    <property type="match status" value="1"/>
</dbReference>
<dbReference type="AlphaFoldDB" id="A0A9X1NM41"/>
<dbReference type="SUPFAM" id="SSF52279">
    <property type="entry name" value="Beta-D-glucan exohydrolase, C-terminal domain"/>
    <property type="match status" value="1"/>
</dbReference>
<dbReference type="InterPro" id="IPR036962">
    <property type="entry name" value="Glyco_hydro_3_N_sf"/>
</dbReference>
<dbReference type="SMART" id="SM01217">
    <property type="entry name" value="Fn3_like"/>
    <property type="match status" value="1"/>
</dbReference>